<protein>
    <submittedName>
        <fullName evidence="1">Uncharacterized protein</fullName>
    </submittedName>
</protein>
<proteinExistence type="predicted"/>
<dbReference type="AlphaFoldDB" id="A0A1X0QL68"/>
<dbReference type="VEuPathDB" id="MicrosporidiaDB:A0H76_434"/>
<gene>
    <name evidence="1" type="ORF">A0H76_434</name>
</gene>
<reference evidence="1 2" key="1">
    <citation type="journal article" date="2017" name="Environ. Microbiol.">
        <title>Decay of the glycolytic pathway and adaptation to intranuclear parasitism within Enterocytozoonidae microsporidia.</title>
        <authorList>
            <person name="Wiredu Boakye D."/>
            <person name="Jaroenlak P."/>
            <person name="Prachumwat A."/>
            <person name="Williams T.A."/>
            <person name="Bateman K.S."/>
            <person name="Itsathitphaisarn O."/>
            <person name="Sritunyalucksana K."/>
            <person name="Paszkiewicz K.H."/>
            <person name="Moore K.A."/>
            <person name="Stentiford G.D."/>
            <person name="Williams B.A."/>
        </authorList>
    </citation>
    <scope>NUCLEOTIDE SEQUENCE [LARGE SCALE GENOMIC DNA]</scope>
    <source>
        <strain evidence="2">canceri</strain>
    </source>
</reference>
<organism evidence="1 2">
    <name type="scientific">Hepatospora eriocheir</name>
    <dbReference type="NCBI Taxonomy" id="1081669"/>
    <lineage>
        <taxon>Eukaryota</taxon>
        <taxon>Fungi</taxon>
        <taxon>Fungi incertae sedis</taxon>
        <taxon>Microsporidia</taxon>
        <taxon>Hepatosporidae</taxon>
        <taxon>Hepatospora</taxon>
    </lineage>
</organism>
<accession>A0A1X0QL68</accession>
<evidence type="ECO:0000313" key="2">
    <source>
        <dbReference type="Proteomes" id="UP000192501"/>
    </source>
</evidence>
<evidence type="ECO:0000313" key="1">
    <source>
        <dbReference type="EMBL" id="ORE00508.1"/>
    </source>
</evidence>
<sequence>MYWVPLSDRIDFTVFNSIKCFSITSATVEAFKFQITLILANLLPLSKKVSIQNLENFLFDMKFAASYGPKISVQKFCNIVLTPIHPSILPYL</sequence>
<dbReference type="Proteomes" id="UP000192501">
    <property type="component" value="Unassembled WGS sequence"/>
</dbReference>
<name>A0A1X0QL68_9MICR</name>
<dbReference type="EMBL" id="LTAI01000014">
    <property type="protein sequence ID" value="ORE00508.1"/>
    <property type="molecule type" value="Genomic_DNA"/>
</dbReference>
<comment type="caution">
    <text evidence="1">The sequence shown here is derived from an EMBL/GenBank/DDBJ whole genome shotgun (WGS) entry which is preliminary data.</text>
</comment>